<feature type="domain" description="Big-1" evidence="4">
    <location>
        <begin position="902"/>
        <end position="1003"/>
    </location>
</feature>
<dbReference type="Proteomes" id="UP000502136">
    <property type="component" value="Chromosome"/>
</dbReference>
<dbReference type="Pfam" id="PF02369">
    <property type="entry name" value="Big_1"/>
    <property type="match status" value="1"/>
</dbReference>
<accession>A0A6H2GV90</accession>
<keyword evidence="7" id="KW-1185">Reference proteome</keyword>
<dbReference type="InterPro" id="IPR013783">
    <property type="entry name" value="Ig-like_fold"/>
</dbReference>
<dbReference type="SUPFAM" id="SSF49373">
    <property type="entry name" value="Invasin/intimin cell-adhesion fragments"/>
    <property type="match status" value="1"/>
</dbReference>
<dbReference type="SUPFAM" id="SSF49464">
    <property type="entry name" value="Carboxypeptidase regulatory domain-like"/>
    <property type="match status" value="1"/>
</dbReference>
<evidence type="ECO:0000259" key="4">
    <source>
        <dbReference type="PROSITE" id="PS51127"/>
    </source>
</evidence>
<gene>
    <name evidence="6" type="ORF">HGI30_07080</name>
</gene>
<dbReference type="PROSITE" id="PS51272">
    <property type="entry name" value="SLH"/>
    <property type="match status" value="3"/>
</dbReference>
<dbReference type="PROSITE" id="PS51127">
    <property type="entry name" value="BIG1"/>
    <property type="match status" value="1"/>
</dbReference>
<dbReference type="InterPro" id="IPR003344">
    <property type="entry name" value="Big_1_dom"/>
</dbReference>
<dbReference type="InterPro" id="IPR008969">
    <property type="entry name" value="CarboxyPept-like_regulatory"/>
</dbReference>
<dbReference type="Gene3D" id="2.60.40.10">
    <property type="entry name" value="Immunoglobulins"/>
    <property type="match status" value="1"/>
</dbReference>
<feature type="signal peptide" evidence="3">
    <location>
        <begin position="1"/>
        <end position="17"/>
    </location>
</feature>
<evidence type="ECO:0000259" key="5">
    <source>
        <dbReference type="PROSITE" id="PS51272"/>
    </source>
</evidence>
<dbReference type="PANTHER" id="PTHR43308:SF5">
    <property type="entry name" value="S-LAYER PROTEIN _ PEPTIDOGLYCAN ENDO-BETA-N-ACETYLGLUCOSAMINIDASE"/>
    <property type="match status" value="1"/>
</dbReference>
<feature type="compositionally biased region" description="Basic and acidic residues" evidence="2">
    <location>
        <begin position="1634"/>
        <end position="1643"/>
    </location>
</feature>
<reference evidence="6 7" key="1">
    <citation type="submission" date="2020-04" db="EMBL/GenBank/DDBJ databases">
        <title>Novel Paenibacillus strain UniB2 isolated from commercial digestive syrup.</title>
        <authorList>
            <person name="Thorat V."/>
            <person name="Kirdat K."/>
            <person name="Tiwarekar B."/>
            <person name="Yadav A."/>
        </authorList>
    </citation>
    <scope>NUCLEOTIDE SEQUENCE [LARGE SCALE GENOMIC DNA]</scope>
    <source>
        <strain evidence="6 7">UniB2</strain>
    </source>
</reference>
<dbReference type="Gene3D" id="2.60.40.1120">
    <property type="entry name" value="Carboxypeptidase-like, regulatory domain"/>
    <property type="match status" value="1"/>
</dbReference>
<organism evidence="6 7">
    <name type="scientific">Paenibacillus albicereus</name>
    <dbReference type="NCBI Taxonomy" id="2726185"/>
    <lineage>
        <taxon>Bacteria</taxon>
        <taxon>Bacillati</taxon>
        <taxon>Bacillota</taxon>
        <taxon>Bacilli</taxon>
        <taxon>Bacillales</taxon>
        <taxon>Paenibacillaceae</taxon>
        <taxon>Paenibacillus</taxon>
    </lineage>
</organism>
<feature type="domain" description="SLH" evidence="5">
    <location>
        <begin position="1553"/>
        <end position="1611"/>
    </location>
</feature>
<evidence type="ECO:0000256" key="3">
    <source>
        <dbReference type="SAM" id="SignalP"/>
    </source>
</evidence>
<dbReference type="InterPro" id="IPR008964">
    <property type="entry name" value="Invasin/intimin_cell_adhesion"/>
</dbReference>
<evidence type="ECO:0000256" key="1">
    <source>
        <dbReference type="ARBA" id="ARBA00010116"/>
    </source>
</evidence>
<dbReference type="SMART" id="SM00634">
    <property type="entry name" value="BID_1"/>
    <property type="match status" value="1"/>
</dbReference>
<dbReference type="Pfam" id="PF00395">
    <property type="entry name" value="SLH"/>
    <property type="match status" value="3"/>
</dbReference>
<feature type="domain" description="SLH" evidence="5">
    <location>
        <begin position="1488"/>
        <end position="1551"/>
    </location>
</feature>
<proteinExistence type="inferred from homology"/>
<feature type="compositionally biased region" description="Polar residues" evidence="2">
    <location>
        <begin position="1645"/>
        <end position="1654"/>
    </location>
</feature>
<keyword evidence="3" id="KW-0732">Signal</keyword>
<dbReference type="InterPro" id="IPR001119">
    <property type="entry name" value="SLH_dom"/>
</dbReference>
<protein>
    <submittedName>
        <fullName evidence="6">Uncharacterized protein</fullName>
    </submittedName>
</protein>
<evidence type="ECO:0000256" key="2">
    <source>
        <dbReference type="SAM" id="MobiDB-lite"/>
    </source>
</evidence>
<name>A0A6H2GV90_9BACL</name>
<dbReference type="EMBL" id="CP051428">
    <property type="protein sequence ID" value="QJC51330.1"/>
    <property type="molecule type" value="Genomic_DNA"/>
</dbReference>
<comment type="similarity">
    <text evidence="1">Belongs to the intimin/invasin family.</text>
</comment>
<dbReference type="RefSeq" id="WP_168906981.1">
    <property type="nucleotide sequence ID" value="NZ_CP051428.1"/>
</dbReference>
<sequence length="1654" mass="173750">MTAAAMLLGAASLPASAGASVEGGAGGGTYFTDTDNWGGGAAGTEADGDLDQSASRISNGHALYPIELKIAGVDKRPAESARLLVRAYDVDEFDGSQSSGTGEWDRVYLSDRPEDIVLGPPYTEWPTAGNWSGATAAYKREFAQAAHVGALSGANEKWNTTVLELDPERIRLGDQYVGVSIHQYFKSSNLNTGWVTEIDWAQLVVDGGIRDKAEFTSAGITVKPGRISVDASFLASVQNSGSRSFSMEANVIQETKDADGTVREVNLDLNAKLVPSLAPGASAGWTVELTDATITPGQNYRVNLILFEDRGRNGSNPDPGKVQHLLDIPTAQILMLNEDFSKPSASFAPADFSSKFYKTNGVEGGVTLANGTNLEKIRITSLPDPQDGQLLLDGAPLGSADIGREIALADTAKLGFRPVSTTDGQAEFGWTGFAEGKYAADPAQASFAVNRAPIVDTVSKQALKNVLLAFSPSDFAQPSAYADPEGSPLAEVRISELPDPALGKLYLKRTDAPWTAVQAGAAIAAADLDRLVFQPEPGATGTVAFRWNGSDGELFAAADRQVHIRINTPPTALDSSRTGPMGAPIEFAAPGGGSRFDALYQDADGDAMRGAAFDLPAGFAASGTLSYIDPATTETVYAEPGQRTLVPALALSSLRFVPAADLGNGALVEIPWLPTDGKQLAEQPARVRIAYDGIPTADWLSVSADEGVSSIRLTLSGSDRESVTGLVYRLLPDSGPQRGTLRPAEGADGSGWIYEPDAGFVGGTDRFQYVAVDEAGQESEPATYLVVIHKALDGWAGDKAQGDPARLTALPGHPVRLSAVSSLAAERVSATLAGAETDLVWINPATSAAEGYKRWEKAGFLLPQADAGDYEAVFTAFGIHGTPLGEDGTRRADNWVRVLATKVALKADPDRIVGDGRSQTELTAVVTDGQGLPVSGVAVVFSAGAGSFPDGAEATTGADGKATVLYRSAAMSGTDEQRVAVTAAVLDPAKGLAAEASVELTYLPARIQGVLTAGRSNAPVAGAVVRATLDLDGDGVIEPGVDFEATTMTNERGEYAIPVPKGDAVYELAVTQTIEVGGVATPITYKQKAVVGSADGSGEQSFESEKTVSGIVLLKRPDGGTAKLPAAAAGRSSVYFKDSQGRYMTGGDGKPIAQPLGSDGVFSAAGLPVGAYTFEVRYEIEPGVQAVLTKGEAYVKADGELNLLAQLVDPYGTVTSSATGAAIEGAAVSLHYADSARNRAAGRTPGEGVVLPKLDGFEPNDNASPRQATDPHGFYAYMVYPETDYYLTVTKDNYEPYRSPVIPVEWDIVKHDVQLKPLEMPVSLPEPRLAVEVSAAQMVVREESETVLTVAYKNVGTAWLSGGKLDVALPEGAVVVLAEGATIEGGKAVWSVEGLNAGQSGERRLTVRWPRLDAKERDADVSATFAAGGGTARSVAKFKLYSDRFEPLAHERYIRGYPDGGFKPGQTLTRAEVAAIVARLSDGTAAAAPASFGDVRPGHWASGYIAEASAKGFFNGDANGRFRADAPVTRAELVAVLSRFLGLEPGEPTGSRFTDTSGHWAVKEIEAMRVGKYLNGYPDGSFRPNQPIRRDEAVSLINGMLRRGPLHGAQPLFADMPLGHWAFGAVMEASVSHESAREEDGSERLLSTVQDDME</sequence>
<dbReference type="InterPro" id="IPR051465">
    <property type="entry name" value="Cell_Envelope_Struct_Comp"/>
</dbReference>
<evidence type="ECO:0000313" key="6">
    <source>
        <dbReference type="EMBL" id="QJC51330.1"/>
    </source>
</evidence>
<feature type="chain" id="PRO_5039170006" evidence="3">
    <location>
        <begin position="18"/>
        <end position="1654"/>
    </location>
</feature>
<evidence type="ECO:0000313" key="7">
    <source>
        <dbReference type="Proteomes" id="UP000502136"/>
    </source>
</evidence>
<dbReference type="KEGG" id="palr:HGI30_07080"/>
<dbReference type="PANTHER" id="PTHR43308">
    <property type="entry name" value="OUTER MEMBRANE PROTEIN ALPHA-RELATED"/>
    <property type="match status" value="1"/>
</dbReference>
<feature type="domain" description="SLH" evidence="5">
    <location>
        <begin position="1428"/>
        <end position="1487"/>
    </location>
</feature>
<feature type="region of interest" description="Disordered" evidence="2">
    <location>
        <begin position="1634"/>
        <end position="1654"/>
    </location>
</feature>